<organism evidence="2 3">
    <name type="scientific">Paludibacterium paludis</name>
    <dbReference type="NCBI Taxonomy" id="1225769"/>
    <lineage>
        <taxon>Bacteria</taxon>
        <taxon>Pseudomonadati</taxon>
        <taxon>Pseudomonadota</taxon>
        <taxon>Betaproteobacteria</taxon>
        <taxon>Neisseriales</taxon>
        <taxon>Chromobacteriaceae</taxon>
        <taxon>Paludibacterium</taxon>
    </lineage>
</organism>
<dbReference type="InterPro" id="IPR036895">
    <property type="entry name" value="Uracil-DNA_glycosylase-like_sf"/>
</dbReference>
<dbReference type="InterPro" id="IPR026353">
    <property type="entry name" value="Hypoxan-DNA_Glyclase"/>
</dbReference>
<keyword evidence="3" id="KW-1185">Reference proteome</keyword>
<dbReference type="EMBL" id="BMYX01000021">
    <property type="protein sequence ID" value="GGY25523.1"/>
    <property type="molecule type" value="Genomic_DNA"/>
</dbReference>
<evidence type="ECO:0000313" key="3">
    <source>
        <dbReference type="Proteomes" id="UP000645257"/>
    </source>
</evidence>
<accession>A0A918P740</accession>
<dbReference type="SMART" id="SM00987">
    <property type="entry name" value="UreE_C"/>
    <property type="match status" value="1"/>
</dbReference>
<gene>
    <name evidence="2" type="ORF">GCM10011289_31420</name>
</gene>
<reference evidence="2" key="2">
    <citation type="submission" date="2020-09" db="EMBL/GenBank/DDBJ databases">
        <authorList>
            <person name="Sun Q."/>
            <person name="Kim S."/>
        </authorList>
    </citation>
    <scope>NUCLEOTIDE SEQUENCE</scope>
    <source>
        <strain evidence="2">KCTC 32182</strain>
    </source>
</reference>
<evidence type="ECO:0000313" key="2">
    <source>
        <dbReference type="EMBL" id="GGY25523.1"/>
    </source>
</evidence>
<dbReference type="SUPFAM" id="SSF52141">
    <property type="entry name" value="Uracil-DNA glycosylase-like"/>
    <property type="match status" value="1"/>
</dbReference>
<dbReference type="InterPro" id="IPR005122">
    <property type="entry name" value="Uracil-DNA_glycosylase-like"/>
</dbReference>
<dbReference type="CDD" id="cd10032">
    <property type="entry name" value="UDG-F6_HDG"/>
    <property type="match status" value="1"/>
</dbReference>
<name>A0A918P740_9NEIS</name>
<protein>
    <submittedName>
        <fullName evidence="2">DNA-deoxyinosine glycosylase</fullName>
    </submittedName>
</protein>
<sequence>MKRCFAPVVDSSTRVLLLGSLPGDASLRAGQYYGHPRNQFWMLMGDVLGAPLPDMDYPERLTCLLAHGVGLWDVVAEAHRPGSLDTAIRDFRQNDLITLLEDLPDLAAIGFNGTTAHRVGLRALGRAAAVPCLLLPSSSPAHAVPYLGKLAAWRELGGFLGDGGGRR</sequence>
<dbReference type="NCBIfam" id="TIGR04274">
    <property type="entry name" value="hypoxanDNAglyco"/>
    <property type="match status" value="1"/>
</dbReference>
<dbReference type="Gene3D" id="3.40.470.10">
    <property type="entry name" value="Uracil-DNA glycosylase-like domain"/>
    <property type="match status" value="1"/>
</dbReference>
<feature type="domain" description="Uracil-DNA glycosylase-like" evidence="1">
    <location>
        <begin position="6"/>
        <end position="157"/>
    </location>
</feature>
<dbReference type="Pfam" id="PF03167">
    <property type="entry name" value="UDG"/>
    <property type="match status" value="1"/>
</dbReference>
<dbReference type="SMART" id="SM00986">
    <property type="entry name" value="UDG"/>
    <property type="match status" value="1"/>
</dbReference>
<reference evidence="2" key="1">
    <citation type="journal article" date="2014" name="Int. J. Syst. Evol. Microbiol.">
        <title>Complete genome sequence of Corynebacterium casei LMG S-19264T (=DSM 44701T), isolated from a smear-ripened cheese.</title>
        <authorList>
            <consortium name="US DOE Joint Genome Institute (JGI-PGF)"/>
            <person name="Walter F."/>
            <person name="Albersmeier A."/>
            <person name="Kalinowski J."/>
            <person name="Ruckert C."/>
        </authorList>
    </citation>
    <scope>NUCLEOTIDE SEQUENCE</scope>
    <source>
        <strain evidence="2">KCTC 32182</strain>
    </source>
</reference>
<comment type="caution">
    <text evidence="2">The sequence shown here is derived from an EMBL/GenBank/DDBJ whole genome shotgun (WGS) entry which is preliminary data.</text>
</comment>
<proteinExistence type="predicted"/>
<dbReference type="RefSeq" id="WP_189536069.1">
    <property type="nucleotide sequence ID" value="NZ_BMYX01000021.1"/>
</dbReference>
<dbReference type="Proteomes" id="UP000645257">
    <property type="component" value="Unassembled WGS sequence"/>
</dbReference>
<evidence type="ECO:0000259" key="1">
    <source>
        <dbReference type="SMART" id="SM00986"/>
    </source>
</evidence>
<dbReference type="AlphaFoldDB" id="A0A918P740"/>